<organism evidence="1 2">
    <name type="scientific">Streptomyces halobius</name>
    <dbReference type="NCBI Taxonomy" id="2879846"/>
    <lineage>
        <taxon>Bacteria</taxon>
        <taxon>Bacillati</taxon>
        <taxon>Actinomycetota</taxon>
        <taxon>Actinomycetes</taxon>
        <taxon>Kitasatosporales</taxon>
        <taxon>Streptomycetaceae</taxon>
        <taxon>Streptomyces</taxon>
    </lineage>
</organism>
<dbReference type="Proteomes" id="UP000830115">
    <property type="component" value="Chromosome"/>
</dbReference>
<dbReference type="SUPFAM" id="SSF56112">
    <property type="entry name" value="Protein kinase-like (PK-like)"/>
    <property type="match status" value="1"/>
</dbReference>
<dbReference type="EMBL" id="CP086322">
    <property type="protein sequence ID" value="UQA96575.1"/>
    <property type="molecule type" value="Genomic_DNA"/>
</dbReference>
<protein>
    <submittedName>
        <fullName evidence="1">Aminoglycoside phosphotransferase family protein</fullName>
    </submittedName>
</protein>
<proteinExistence type="predicted"/>
<dbReference type="Gene3D" id="3.90.1200.10">
    <property type="match status" value="1"/>
</dbReference>
<gene>
    <name evidence="1" type="ORF">K9S39_36045</name>
</gene>
<sequence length="279" mass="31109">MSSTADADPRIELARQTVGSVSIVADPTLPPHLLQLVDTRGNTYFAKQHASQARYVQETHAYLSWRVHLQDRAPELVDRQDSTHILLLTAVPGRSGDALLPGSDDEEKAHHDAGVALRALHHATNRRSTGAVGSALADRLRSWVARADSTDLLSGAERKLLLQIADELAGTCMDSAVCHLDYQPRNWRVGDGFWTLDFEHMRRDARIRDFSRLEFRHWQQAPRLREAFFTGYGSPPSDTERRLLERFGAIEAITALVRGHDKGDAVLSAHGRTVLSQLN</sequence>
<accession>A0ABY4MFL4</accession>
<dbReference type="InterPro" id="IPR011009">
    <property type="entry name" value="Kinase-like_dom_sf"/>
</dbReference>
<dbReference type="RefSeq" id="WP_248867506.1">
    <property type="nucleotide sequence ID" value="NZ_CP086322.1"/>
</dbReference>
<evidence type="ECO:0000313" key="1">
    <source>
        <dbReference type="EMBL" id="UQA96575.1"/>
    </source>
</evidence>
<name>A0ABY4MFL4_9ACTN</name>
<evidence type="ECO:0000313" key="2">
    <source>
        <dbReference type="Proteomes" id="UP000830115"/>
    </source>
</evidence>
<reference evidence="1" key="1">
    <citation type="submission" date="2021-10" db="EMBL/GenBank/DDBJ databases">
        <title>Streptomyces nigrumlapis sp.nov.,an antimicrobial producing actinobacterium isolated from Black Gobi rocks.</title>
        <authorList>
            <person name="Wen Y."/>
            <person name="Zhang W."/>
            <person name="Liu X.G."/>
        </authorList>
    </citation>
    <scope>NUCLEOTIDE SEQUENCE</scope>
    <source>
        <strain evidence="1">ST13-2-2</strain>
    </source>
</reference>
<keyword evidence="2" id="KW-1185">Reference proteome</keyword>